<evidence type="ECO:0000313" key="18">
    <source>
        <dbReference type="Proteomes" id="UP000092460"/>
    </source>
</evidence>
<evidence type="ECO:0000256" key="5">
    <source>
        <dbReference type="ARBA" id="ARBA00022833"/>
    </source>
</evidence>
<dbReference type="PANTHER" id="PTHR10680:SF37">
    <property type="entry name" value="PEPTIDYL-ALPHA-HYDROXYGLYCINE ALPHA-AMIDATING LYASE 2"/>
    <property type="match status" value="1"/>
</dbReference>
<dbReference type="GO" id="GO:0046872">
    <property type="term" value="F:metal ion binding"/>
    <property type="evidence" value="ECO:0007669"/>
    <property type="project" value="UniProtKB-KW"/>
</dbReference>
<evidence type="ECO:0000256" key="3">
    <source>
        <dbReference type="ARBA" id="ARBA00022729"/>
    </source>
</evidence>
<feature type="disulfide bond" evidence="14">
    <location>
        <begin position="289"/>
        <end position="300"/>
    </location>
</feature>
<dbReference type="InterPro" id="IPR011042">
    <property type="entry name" value="6-blade_b-propeller_TolB-like"/>
</dbReference>
<dbReference type="SUPFAM" id="SSF101898">
    <property type="entry name" value="NHL repeat"/>
    <property type="match status" value="1"/>
</dbReference>
<accession>A0A1B0BZV2</accession>
<dbReference type="PANTHER" id="PTHR10680">
    <property type="entry name" value="PEPTIDYL-GLYCINE ALPHA-AMIDATING MONOOXYGENASE"/>
    <property type="match status" value="1"/>
</dbReference>
<evidence type="ECO:0000256" key="9">
    <source>
        <dbReference type="ARBA" id="ARBA00050393"/>
    </source>
</evidence>
<dbReference type="Proteomes" id="UP000092460">
    <property type="component" value="Unassembled WGS sequence"/>
</dbReference>
<evidence type="ECO:0000256" key="16">
    <source>
        <dbReference type="SAM" id="SignalP"/>
    </source>
</evidence>
<dbReference type="Pfam" id="PF01436">
    <property type="entry name" value="NHL"/>
    <property type="match status" value="1"/>
</dbReference>
<evidence type="ECO:0000256" key="4">
    <source>
        <dbReference type="ARBA" id="ARBA00022737"/>
    </source>
</evidence>
<dbReference type="EMBL" id="JXJN01023309">
    <property type="status" value="NOT_ANNOTATED_CDS"/>
    <property type="molecule type" value="Genomic_DNA"/>
</dbReference>
<feature type="binding site" evidence="13">
    <location>
        <position position="277"/>
    </location>
    <ligand>
        <name>Zn(2+)</name>
        <dbReference type="ChEBI" id="CHEBI:29105"/>
        <note>catalytic</note>
    </ligand>
</feature>
<reference evidence="18" key="1">
    <citation type="submission" date="2015-01" db="EMBL/GenBank/DDBJ databases">
        <authorList>
            <person name="Aksoy S."/>
            <person name="Warren W."/>
            <person name="Wilson R.K."/>
        </authorList>
    </citation>
    <scope>NUCLEOTIDE SEQUENCE [LARGE SCALE GENOMIC DNA]</scope>
    <source>
        <strain evidence="18">IAEA</strain>
    </source>
</reference>
<feature type="repeat" description="NHL" evidence="15">
    <location>
        <begin position="224"/>
        <end position="257"/>
    </location>
</feature>
<feature type="binding site" evidence="12">
    <location>
        <position position="246"/>
    </location>
    <ligand>
        <name>a protein</name>
        <dbReference type="ChEBI" id="CHEBI:16541"/>
    </ligand>
    <ligandPart>
        <name>C-terminal Xaa-(2S)-2-hydroxyglycine residue</name>
        <dbReference type="ChEBI" id="CHEBI:142768"/>
    </ligandPart>
</feature>
<dbReference type="InterPro" id="IPR000720">
    <property type="entry name" value="PHM/PAL"/>
</dbReference>
<evidence type="ECO:0000256" key="8">
    <source>
        <dbReference type="ARBA" id="ARBA00023239"/>
    </source>
</evidence>
<evidence type="ECO:0000256" key="15">
    <source>
        <dbReference type="PROSITE-ProRule" id="PRU00504"/>
    </source>
</evidence>
<keyword evidence="7" id="KW-0325">Glycoprotein</keyword>
<feature type="binding site" evidence="13">
    <location>
        <position position="181"/>
    </location>
    <ligand>
        <name>Ca(2+)</name>
        <dbReference type="ChEBI" id="CHEBI:29108"/>
        <note>structural</note>
    </ligand>
</feature>
<dbReference type="GO" id="GO:0006518">
    <property type="term" value="P:peptide metabolic process"/>
    <property type="evidence" value="ECO:0007669"/>
    <property type="project" value="InterPro"/>
</dbReference>
<dbReference type="EnsemblMetazoa" id="GPPI045394-RA">
    <property type="protein sequence ID" value="GPPI045394-PA"/>
    <property type="gene ID" value="GPPI045394"/>
</dbReference>
<evidence type="ECO:0000256" key="14">
    <source>
        <dbReference type="PIRSR" id="PIRSR600720-3"/>
    </source>
</evidence>
<keyword evidence="5 13" id="KW-0862">Zinc</keyword>
<dbReference type="GO" id="GO:0004598">
    <property type="term" value="F:peptidylamidoglycolate lyase activity"/>
    <property type="evidence" value="ECO:0007669"/>
    <property type="project" value="UniProtKB-EC"/>
</dbReference>
<dbReference type="GO" id="GO:0016020">
    <property type="term" value="C:membrane"/>
    <property type="evidence" value="ECO:0007669"/>
    <property type="project" value="InterPro"/>
</dbReference>
<dbReference type="PROSITE" id="PS51125">
    <property type="entry name" value="NHL"/>
    <property type="match status" value="1"/>
</dbReference>
<dbReference type="PRINTS" id="PR00790">
    <property type="entry name" value="PAMONOXGNASE"/>
</dbReference>
<evidence type="ECO:0000256" key="1">
    <source>
        <dbReference type="ARBA" id="ARBA00012343"/>
    </source>
</evidence>
<evidence type="ECO:0000256" key="11">
    <source>
        <dbReference type="ARBA" id="ARBA00061296"/>
    </source>
</evidence>
<dbReference type="CDD" id="cd14958">
    <property type="entry name" value="NHL_PAL_like"/>
    <property type="match status" value="1"/>
</dbReference>
<evidence type="ECO:0000256" key="6">
    <source>
        <dbReference type="ARBA" id="ARBA00023157"/>
    </source>
</evidence>
<dbReference type="EC" id="4.3.2.5" evidence="1"/>
<keyword evidence="2 13" id="KW-0479">Metal-binding</keyword>
<dbReference type="EMBL" id="JXJN01023308">
    <property type="status" value="NOT_ANNOTATED_CDS"/>
    <property type="molecule type" value="Genomic_DNA"/>
</dbReference>
<feature type="disulfide bond" evidence="14">
    <location>
        <begin position="227"/>
        <end position="247"/>
    </location>
</feature>
<keyword evidence="8" id="KW-0456">Lyase</keyword>
<dbReference type="FunFam" id="2.120.10.30:FF:000054">
    <property type="entry name" value="Peptidyl-alpha-hydroxyglycine alpha-amidating lyase 1"/>
    <property type="match status" value="1"/>
</dbReference>
<name>A0A1B0BZV2_9MUSC</name>
<evidence type="ECO:0000256" key="12">
    <source>
        <dbReference type="PIRSR" id="PIRSR600720-1"/>
    </source>
</evidence>
<protein>
    <recommendedName>
        <fullName evidence="1">peptidylamidoglycolate lyase</fullName>
        <ecNumber evidence="1">4.3.2.5</ecNumber>
    </recommendedName>
</protein>
<feature type="binding site" evidence="12">
    <location>
        <position position="126"/>
    </location>
    <ligand>
        <name>a protein</name>
        <dbReference type="ChEBI" id="CHEBI:16541"/>
    </ligand>
    <ligandPart>
        <name>C-terminal Xaa-(2S)-2-hydroxyglycine residue</name>
        <dbReference type="ChEBI" id="CHEBI:142768"/>
    </ligandPart>
</feature>
<evidence type="ECO:0000256" key="10">
    <source>
        <dbReference type="ARBA" id="ARBA00057118"/>
    </source>
</evidence>
<evidence type="ECO:0000256" key="13">
    <source>
        <dbReference type="PIRSR" id="PIRSR600720-2"/>
    </source>
</evidence>
<sequence>MIKILWTFGVMAVVFSANNVLGKHLSTHHLTYEELPLSQRRFFNNVRALLQKRLNQNIVAESDWPSFNNALDSPHNALADKDNIAKSPVAIPTPVLVENWPKVAHRFGQVTAVSIDPYGNPVIFHRADRFWDSNTFNETNNIFYYIENGPIKEATIYTLDAKTGSILSGWGENMFYLPHGLTIDTHGNYWITDVAMHQAFKLRASEPQPLITIGTPFRPGSSVKHLCKPTSIAVATTGEFFVADGYCNQRILKFNAAGRLLRIIPQPPEFLSLQVPHAITLLERLDLLCIADRENMRVVCPKAGLKSSKGEGQPAATIQEPDLGRVFGVAAYDDIVYAVNGPTSMLPVRGFTINPKSETIIGHWGKFKNPHSIAVSGNTSTLYVTEIGSDYQANRIWKYVLV</sequence>
<evidence type="ECO:0000313" key="17">
    <source>
        <dbReference type="EnsemblMetazoa" id="GPPI045394-PA"/>
    </source>
</evidence>
<organism evidence="17 18">
    <name type="scientific">Glossina palpalis gambiensis</name>
    <dbReference type="NCBI Taxonomy" id="67801"/>
    <lineage>
        <taxon>Eukaryota</taxon>
        <taxon>Metazoa</taxon>
        <taxon>Ecdysozoa</taxon>
        <taxon>Arthropoda</taxon>
        <taxon>Hexapoda</taxon>
        <taxon>Insecta</taxon>
        <taxon>Pterygota</taxon>
        <taxon>Neoptera</taxon>
        <taxon>Endopterygota</taxon>
        <taxon>Diptera</taxon>
        <taxon>Brachycera</taxon>
        <taxon>Muscomorpha</taxon>
        <taxon>Hippoboscoidea</taxon>
        <taxon>Glossinidae</taxon>
        <taxon>Glossina</taxon>
    </lineage>
</organism>
<dbReference type="STRING" id="67801.A0A1B0BZV2"/>
<proteinExistence type="inferred from homology"/>
<dbReference type="AlphaFoldDB" id="A0A1B0BZV2"/>
<evidence type="ECO:0000256" key="2">
    <source>
        <dbReference type="ARBA" id="ARBA00022723"/>
    </source>
</evidence>
<feature type="binding site" evidence="13">
    <location>
        <position position="179"/>
    </location>
    <ligand>
        <name>Zn(2+)</name>
        <dbReference type="ChEBI" id="CHEBI:29105"/>
        <note>catalytic</note>
    </ligand>
</feature>
<keyword evidence="3 16" id="KW-0732">Signal</keyword>
<comment type="catalytic activity">
    <reaction evidence="9">
        <text>a [peptide]-C-terminal (2S)-2-hydroxyglycine = a [peptide]-C-terminal amide + glyoxylate</text>
        <dbReference type="Rhea" id="RHEA:20924"/>
        <dbReference type="Rhea" id="RHEA-COMP:13485"/>
        <dbReference type="Rhea" id="RHEA-COMP:15321"/>
        <dbReference type="ChEBI" id="CHEBI:36655"/>
        <dbReference type="ChEBI" id="CHEBI:137001"/>
        <dbReference type="ChEBI" id="CHEBI:142768"/>
        <dbReference type="EC" id="4.3.2.5"/>
    </reaction>
    <physiologicalReaction direction="left-to-right" evidence="9">
        <dbReference type="Rhea" id="RHEA:20925"/>
    </physiologicalReaction>
</comment>
<comment type="cofactor">
    <cofactor evidence="13">
        <name>Zn(2+)</name>
        <dbReference type="ChEBI" id="CHEBI:29105"/>
    </cofactor>
    <text evidence="13">Binds one Zn(2+) ion per subunit.</text>
</comment>
<keyword evidence="4" id="KW-0677">Repeat</keyword>
<dbReference type="Gene3D" id="2.120.10.30">
    <property type="entry name" value="TolB, C-terminal domain"/>
    <property type="match status" value="1"/>
</dbReference>
<dbReference type="GO" id="GO:0005576">
    <property type="term" value="C:extracellular region"/>
    <property type="evidence" value="ECO:0007669"/>
    <property type="project" value="TreeGrafter"/>
</dbReference>
<keyword evidence="13" id="KW-0106">Calcium</keyword>
<comment type="similarity">
    <text evidence="11">Belongs to the peptidyl-alpha-hydroxyglycine alpha-amidating lyase family.</text>
</comment>
<reference evidence="17" key="2">
    <citation type="submission" date="2020-05" db="UniProtKB">
        <authorList>
            <consortium name="EnsemblMetazoa"/>
        </authorList>
    </citation>
    <scope>IDENTIFICATION</scope>
    <source>
        <strain evidence="17">IAEA</strain>
    </source>
</reference>
<keyword evidence="18" id="KW-1185">Reference proteome</keyword>
<feature type="signal peptide" evidence="16">
    <location>
        <begin position="1"/>
        <end position="16"/>
    </location>
</feature>
<feature type="binding site" evidence="13">
    <location>
        <position position="113"/>
    </location>
    <ligand>
        <name>Ca(2+)</name>
        <dbReference type="ChEBI" id="CHEBI:29108"/>
        <note>structural</note>
    </ligand>
</feature>
<feature type="binding site" evidence="12">
    <location>
        <position position="293"/>
    </location>
    <ligand>
        <name>a protein</name>
        <dbReference type="ChEBI" id="CHEBI:16541"/>
    </ligand>
    <ligandPart>
        <name>C-terminal Xaa-(2S)-2-hydroxyglycine residue</name>
        <dbReference type="ChEBI" id="CHEBI:142768"/>
    </ligandPart>
</feature>
<comment type="function">
    <text evidence="10">Peptidyl-alpha-hydroxylglycine alpha-amidating lyase that catalyzes an essential reaction in C-terminal alpha-amidation of peptides. Mediates the dismutation of the unstable peptidyl(2-hydroxyglycine) intermediate to glyoxylate and the corresponding desglycine peptide amide. C-terminal amidation of peptides such as neuropeptides is essential for full biological activity.</text>
</comment>
<keyword evidence="6 14" id="KW-1015">Disulfide bond</keyword>
<dbReference type="InterPro" id="IPR001258">
    <property type="entry name" value="NHL_repeat"/>
</dbReference>
<evidence type="ECO:0000256" key="7">
    <source>
        <dbReference type="ARBA" id="ARBA00023180"/>
    </source>
</evidence>
<feature type="binding site" evidence="13">
    <location>
        <position position="371"/>
    </location>
    <ligand>
        <name>Zn(2+)</name>
        <dbReference type="ChEBI" id="CHEBI:29105"/>
        <note>catalytic</note>
    </ligand>
</feature>
<feature type="chain" id="PRO_5008405266" description="peptidylamidoglycolate lyase" evidence="16">
    <location>
        <begin position="17"/>
        <end position="402"/>
    </location>
</feature>
<dbReference type="VEuPathDB" id="VectorBase:GPPI045394"/>